<feature type="transmembrane region" description="Helical" evidence="6">
    <location>
        <begin position="47"/>
        <end position="71"/>
    </location>
</feature>
<evidence type="ECO:0000256" key="5">
    <source>
        <dbReference type="ARBA" id="ARBA00023136"/>
    </source>
</evidence>
<dbReference type="PANTHER" id="PTHR33545">
    <property type="entry name" value="UPF0750 MEMBRANE PROTEIN YITT-RELATED"/>
    <property type="match status" value="1"/>
</dbReference>
<feature type="transmembrane region" description="Helical" evidence="6">
    <location>
        <begin position="224"/>
        <end position="247"/>
    </location>
</feature>
<dbReference type="PANTHER" id="PTHR33545:SF5">
    <property type="entry name" value="UPF0750 MEMBRANE PROTEIN YITT"/>
    <property type="match status" value="1"/>
</dbReference>
<dbReference type="Proteomes" id="UP000264882">
    <property type="component" value="Chromosome"/>
</dbReference>
<keyword evidence="3 6" id="KW-0812">Transmembrane</keyword>
<organism evidence="8 9">
    <name type="scientific">Metamycoplasma hyosynoviae</name>
    <dbReference type="NCBI Taxonomy" id="29559"/>
    <lineage>
        <taxon>Bacteria</taxon>
        <taxon>Bacillati</taxon>
        <taxon>Mycoplasmatota</taxon>
        <taxon>Mycoplasmoidales</taxon>
        <taxon>Metamycoplasmataceae</taxon>
        <taxon>Metamycoplasma</taxon>
    </lineage>
</organism>
<feature type="domain" description="DUF2179" evidence="7">
    <location>
        <begin position="318"/>
        <end position="359"/>
    </location>
</feature>
<feature type="transmembrane region" description="Helical" evidence="6">
    <location>
        <begin position="259"/>
        <end position="281"/>
    </location>
</feature>
<evidence type="ECO:0000313" key="9">
    <source>
        <dbReference type="Proteomes" id="UP000264882"/>
    </source>
</evidence>
<evidence type="ECO:0000256" key="3">
    <source>
        <dbReference type="ARBA" id="ARBA00022692"/>
    </source>
</evidence>
<feature type="transmembrane region" description="Helical" evidence="6">
    <location>
        <begin position="115"/>
        <end position="135"/>
    </location>
</feature>
<keyword evidence="4 6" id="KW-1133">Transmembrane helix</keyword>
<dbReference type="InterPro" id="IPR015867">
    <property type="entry name" value="N-reg_PII/ATP_PRibTrfase_C"/>
</dbReference>
<dbReference type="Pfam" id="PF02588">
    <property type="entry name" value="YitT_membrane"/>
    <property type="match status" value="1"/>
</dbReference>
<dbReference type="Gene3D" id="3.30.70.120">
    <property type="match status" value="1"/>
</dbReference>
<comment type="subcellular location">
    <subcellularLocation>
        <location evidence="1">Cell membrane</location>
        <topology evidence="1">Multi-pass membrane protein</topology>
    </subcellularLocation>
</comment>
<dbReference type="InterPro" id="IPR003740">
    <property type="entry name" value="YitT"/>
</dbReference>
<accession>A0A4P1QFT9</accession>
<feature type="transmembrane region" description="Helical" evidence="6">
    <location>
        <begin position="91"/>
        <end position="108"/>
    </location>
</feature>
<dbReference type="GO" id="GO:0005886">
    <property type="term" value="C:plasma membrane"/>
    <property type="evidence" value="ECO:0007669"/>
    <property type="project" value="UniProtKB-SubCell"/>
</dbReference>
<dbReference type="AlphaFoldDB" id="A0A4P1QFT9"/>
<dbReference type="InterPro" id="IPR051461">
    <property type="entry name" value="UPF0750_membrane"/>
</dbReference>
<evidence type="ECO:0000256" key="4">
    <source>
        <dbReference type="ARBA" id="ARBA00022989"/>
    </source>
</evidence>
<dbReference type="EMBL" id="CP008748">
    <property type="protein sequence ID" value="ASI53752.1"/>
    <property type="molecule type" value="Genomic_DNA"/>
</dbReference>
<protein>
    <submittedName>
        <fullName evidence="8">ABC transporter permease</fullName>
    </submittedName>
</protein>
<keyword evidence="2" id="KW-1003">Cell membrane</keyword>
<name>A0A4P1QFT9_9BACT</name>
<dbReference type="KEGG" id="mhyv:MHSN_00805"/>
<gene>
    <name evidence="8" type="ORF">MHSN_00805</name>
</gene>
<evidence type="ECO:0000256" key="2">
    <source>
        <dbReference type="ARBA" id="ARBA00022475"/>
    </source>
</evidence>
<evidence type="ECO:0000256" key="6">
    <source>
        <dbReference type="SAM" id="Phobius"/>
    </source>
</evidence>
<evidence type="ECO:0000256" key="1">
    <source>
        <dbReference type="ARBA" id="ARBA00004651"/>
    </source>
</evidence>
<evidence type="ECO:0000313" key="8">
    <source>
        <dbReference type="EMBL" id="ASI53752.1"/>
    </source>
</evidence>
<keyword evidence="9" id="KW-1185">Reference proteome</keyword>
<evidence type="ECO:0000259" key="7">
    <source>
        <dbReference type="Pfam" id="PF10035"/>
    </source>
</evidence>
<feature type="transmembrane region" description="Helical" evidence="6">
    <location>
        <begin position="178"/>
        <end position="197"/>
    </location>
</feature>
<sequence>MTMQEQKDDEKPKKCKKHKQVLTQEINLNPYNVNFFTIWKKFPKKMFFIFLSAMLYNIGVAIFLGKAATVASGLSALVQGLTYSVSKTAPYFAYIYFGINLPFIIAFWRKNPRTFMLFTLYWLLFQVVFQSIMLIKPIHLTFDKISIFYINWKPGISWRQLQPWSVYSTLEGNHTWPVIIYTLIGGVCAGVSSGLAWKNSGSTAGSDIIVYYISRMKKKSIGSVSTFVALAFATFSISLIFFLEYFNVSADKPWNPAMFLLRAVSTIIYIFIYNGFLEILYPKYKKVKIEIYSKKAAEIIDHLKSINYWHGYNYESLTSGYSKEQVIKIETIALFLEQNQIKNEILSIDDKAFITIAPLYKLIGNFNTSKVE</sequence>
<keyword evidence="5 6" id="KW-0472">Membrane</keyword>
<dbReference type="InterPro" id="IPR019264">
    <property type="entry name" value="DUF2179"/>
</dbReference>
<reference evidence="8 9" key="1">
    <citation type="submission" date="2014-06" db="EMBL/GenBank/DDBJ databases">
        <title>The Whole Genome Sequence of Mycoplasma hyosynoviae strain ATCC 27095.</title>
        <authorList>
            <person name="Calcutt M.J."/>
            <person name="Foecking M.F."/>
        </authorList>
    </citation>
    <scope>NUCLEOTIDE SEQUENCE [LARGE SCALE GENOMIC DNA]</scope>
    <source>
        <strain evidence="8 9">M60</strain>
    </source>
</reference>
<dbReference type="Pfam" id="PF10035">
    <property type="entry name" value="DUF2179"/>
    <property type="match status" value="1"/>
</dbReference>
<proteinExistence type="predicted"/>